<dbReference type="Pfam" id="PF02585">
    <property type="entry name" value="PIG-L"/>
    <property type="match status" value="1"/>
</dbReference>
<keyword evidence="3" id="KW-1185">Reference proteome</keyword>
<dbReference type="Gene3D" id="3.40.50.10320">
    <property type="entry name" value="LmbE-like"/>
    <property type="match status" value="1"/>
</dbReference>
<dbReference type="KEGG" id="sphv:F9278_28680"/>
<dbReference type="EMBL" id="CP045096">
    <property type="protein sequence ID" value="QFQ99469.1"/>
    <property type="molecule type" value="Genomic_DNA"/>
</dbReference>
<evidence type="ECO:0000313" key="2">
    <source>
        <dbReference type="EMBL" id="QFQ99469.1"/>
    </source>
</evidence>
<dbReference type="Proteomes" id="UP000327294">
    <property type="component" value="Chromosome"/>
</dbReference>
<sequence>MRHLWPRPDHMISGVSYERVVALSPHFDDAVLSVGGLLGDLAGRTLVVTVHGGSPSDDAPSDWDRLCGFASATAASSARGREDRVACGVIGAECAHLPLPDGAYGAPASVDALTDALRAHVTEDTLVLVPAGVCRHADHHRTRDTALKTLAEMGVGQVWLYADQPYASRSGHWGGPGAETLADEVWRERMAWVVENFGLPEARTLRLTAEAWAVKHRAILAYASQLGPLATYAGHFLALDGPLRTEMIWRVGLRPTPSSPGEAEREGRA</sequence>
<evidence type="ECO:0000313" key="3">
    <source>
        <dbReference type="Proteomes" id="UP000327294"/>
    </source>
</evidence>
<dbReference type="InterPro" id="IPR024078">
    <property type="entry name" value="LmbE-like_dom_sf"/>
</dbReference>
<organism evidence="2 3">
    <name type="scientific">Streptomyces phaeolivaceus</name>
    <dbReference type="NCBI Taxonomy" id="2653200"/>
    <lineage>
        <taxon>Bacteria</taxon>
        <taxon>Bacillati</taxon>
        <taxon>Actinomycetota</taxon>
        <taxon>Actinomycetes</taxon>
        <taxon>Kitasatosporales</taxon>
        <taxon>Streptomycetaceae</taxon>
        <taxon>Streptomyces</taxon>
    </lineage>
</organism>
<accession>A0A5P8KAA4</accession>
<gene>
    <name evidence="2" type="ORF">F9278_28680</name>
</gene>
<dbReference type="SUPFAM" id="SSF102588">
    <property type="entry name" value="LmbE-like"/>
    <property type="match status" value="1"/>
</dbReference>
<name>A0A5P8KAA4_9ACTN</name>
<dbReference type="InterPro" id="IPR003737">
    <property type="entry name" value="GlcNAc_PI_deacetylase-related"/>
</dbReference>
<protein>
    <submittedName>
        <fullName evidence="2">PIG-L family deacetylase</fullName>
    </submittedName>
</protein>
<dbReference type="GO" id="GO:0016137">
    <property type="term" value="P:glycoside metabolic process"/>
    <property type="evidence" value="ECO:0007669"/>
    <property type="project" value="UniProtKB-ARBA"/>
</dbReference>
<evidence type="ECO:0000256" key="1">
    <source>
        <dbReference type="ARBA" id="ARBA00022833"/>
    </source>
</evidence>
<keyword evidence="1" id="KW-0862">Zinc</keyword>
<dbReference type="AlphaFoldDB" id="A0A5P8KAA4"/>
<reference evidence="2 3" key="1">
    <citation type="submission" date="2019-10" db="EMBL/GenBank/DDBJ databases">
        <title>Streptomyces sp. strain GY16 isolated from leaves of Broussonetia papyrifera.</title>
        <authorList>
            <person name="Mo P."/>
        </authorList>
    </citation>
    <scope>NUCLEOTIDE SEQUENCE [LARGE SCALE GENOMIC DNA]</scope>
    <source>
        <strain evidence="2 3">GY16</strain>
    </source>
</reference>
<proteinExistence type="predicted"/>